<name>A0A1E8DYW7_9GAMM</name>
<evidence type="ECO:0008006" key="3">
    <source>
        <dbReference type="Google" id="ProtNLM"/>
    </source>
</evidence>
<accession>A0A1E8DYW7</accession>
<comment type="caution">
    <text evidence="1">The sequence shown here is derived from an EMBL/GenBank/DDBJ whole genome shotgun (WGS) entry which is preliminary data.</text>
</comment>
<dbReference type="RefSeq" id="WP_005403804.1">
    <property type="nucleotide sequence ID" value="NZ_MKQS01000033.1"/>
</dbReference>
<protein>
    <recommendedName>
        <fullName evidence="3">DUF3800 domain-containing protein</fullName>
    </recommendedName>
</protein>
<proteinExistence type="predicted"/>
<evidence type="ECO:0000313" key="1">
    <source>
        <dbReference type="EMBL" id="OFE42602.1"/>
    </source>
</evidence>
<reference evidence="1 2" key="1">
    <citation type="submission" date="2016-10" db="EMBL/GenBank/DDBJ databases">
        <title>Genome of airborne Acinetobacter sp. 5-2Ac02 in the hospital environment: Species near to Acinetobacter towneri.</title>
        <authorList>
            <person name="Barbosa B."/>
            <person name="Fernandez-Garcia L."/>
            <person name="Gato E."/>
            <person name="Leao R."/>
            <person name="Albano R."/>
            <person name="Fernandez B."/>
            <person name="Fernandez-Cuenca F."/>
            <person name="Marques E."/>
            <person name="Tomas M."/>
        </authorList>
    </citation>
    <scope>NUCLEOTIDE SEQUENCE [LARGE SCALE GENOMIC DNA]</scope>
    <source>
        <strain evidence="1 2">5-2Ac02</strain>
    </source>
</reference>
<dbReference type="InterPro" id="IPR024524">
    <property type="entry name" value="DUF3800"/>
</dbReference>
<dbReference type="Proteomes" id="UP000186931">
    <property type="component" value="Unassembled WGS sequence"/>
</dbReference>
<organism evidence="1 2">
    <name type="scientific">Acinetobacter towneri</name>
    <dbReference type="NCBI Taxonomy" id="202956"/>
    <lineage>
        <taxon>Bacteria</taxon>
        <taxon>Pseudomonadati</taxon>
        <taxon>Pseudomonadota</taxon>
        <taxon>Gammaproteobacteria</taxon>
        <taxon>Moraxellales</taxon>
        <taxon>Moraxellaceae</taxon>
        <taxon>Acinetobacter</taxon>
    </lineage>
</organism>
<sequence>MNNVYFDEAGNSGFQLLDPVQPVFVLASNCFDESTATEMIKLLNVQKGGEAKFKNFKTSDKGQRKIVEFLKTVITENEKVKVTVYHKKYMAMGLLLDYLVEPQFAERGMNFAANKYNIITNNIFFHLMDYCYGAGSLDSLLSDFIELVKDKSDENIESFYSTVRRIAASPLDLNKQLDFSWIKGSESDVKDHLEHLDRRSLDPVQSGIFTHAQYWGEEFDNSFNIIHDESNTLEQSLDYFNKYTDPSSMKIMVGSDDRIIKLPLKVQKVDIKNSRLISQIQVSDMIAGAIAYYLKQIITGQRSEKLWNELDSIGIGDLLTHMVWPEMKFTTQQYGIKKLDSVHGVNIADEIATYQMNQARKYNRF</sequence>
<dbReference type="EMBL" id="MKQS01000033">
    <property type="protein sequence ID" value="OFE42602.1"/>
    <property type="molecule type" value="Genomic_DNA"/>
</dbReference>
<dbReference type="Pfam" id="PF12686">
    <property type="entry name" value="DUF3800"/>
    <property type="match status" value="1"/>
</dbReference>
<gene>
    <name evidence="1" type="ORF">BJN41_13520</name>
</gene>
<dbReference type="AlphaFoldDB" id="A0A1E8DYW7"/>
<evidence type="ECO:0000313" key="2">
    <source>
        <dbReference type="Proteomes" id="UP000186931"/>
    </source>
</evidence>